<dbReference type="Gene3D" id="3.30.559.10">
    <property type="entry name" value="Chloramphenicol acetyltransferase-like domain"/>
    <property type="match status" value="1"/>
</dbReference>
<comment type="cofactor">
    <cofactor evidence="1 6">
        <name>(R)-lipoate</name>
        <dbReference type="ChEBI" id="CHEBI:83088"/>
    </cofactor>
</comment>
<dbReference type="InterPro" id="IPR036625">
    <property type="entry name" value="E3-bd_dom_sf"/>
</dbReference>
<evidence type="ECO:0000256" key="2">
    <source>
        <dbReference type="ARBA" id="ARBA00007317"/>
    </source>
</evidence>
<dbReference type="InterPro" id="IPR000089">
    <property type="entry name" value="Biotin_lipoyl"/>
</dbReference>
<keyword evidence="5 6" id="KW-0012">Acyltransferase</keyword>
<dbReference type="InterPro" id="IPR004167">
    <property type="entry name" value="PSBD"/>
</dbReference>
<dbReference type="Gene3D" id="4.10.320.10">
    <property type="entry name" value="E3-binding domain"/>
    <property type="match status" value="2"/>
</dbReference>
<feature type="domain" description="Peripheral subunit-binding (PSBD)" evidence="9">
    <location>
        <begin position="84"/>
        <end position="121"/>
    </location>
</feature>
<dbReference type="InterPro" id="IPR001078">
    <property type="entry name" value="2-oxoacid_DH_actylTfrase"/>
</dbReference>
<dbReference type="PANTHER" id="PTHR43178:SF5">
    <property type="entry name" value="LIPOAMIDE ACYLTRANSFERASE COMPONENT OF BRANCHED-CHAIN ALPHA-KETO ACID DEHYDROGENASE COMPLEX, MITOCHONDRIAL"/>
    <property type="match status" value="1"/>
</dbReference>
<dbReference type="PANTHER" id="PTHR43178">
    <property type="entry name" value="DIHYDROLIPOAMIDE ACETYLTRANSFERASE COMPONENT OF PYRUVATE DEHYDROGENASE COMPLEX"/>
    <property type="match status" value="1"/>
</dbReference>
<keyword evidence="4 6" id="KW-0450">Lipoyl</keyword>
<reference evidence="10 11" key="1">
    <citation type="submission" date="2023-09" db="EMBL/GenBank/DDBJ databases">
        <title>Complete genome of Streptomyces roseicoloratus T14.</title>
        <authorList>
            <person name="Bashizi T."/>
            <person name="Kim M.-J."/>
            <person name="Lee G."/>
            <person name="Tagele S.B."/>
            <person name="Shin J.-H."/>
        </authorList>
    </citation>
    <scope>NUCLEOTIDE SEQUENCE [LARGE SCALE GENOMIC DNA]</scope>
    <source>
        <strain evidence="10 11">T14</strain>
    </source>
</reference>
<dbReference type="CDD" id="cd06849">
    <property type="entry name" value="lipoyl_domain"/>
    <property type="match status" value="1"/>
</dbReference>
<dbReference type="RefSeq" id="WP_309549902.1">
    <property type="nucleotide sequence ID" value="NZ_CP133762.1"/>
</dbReference>
<evidence type="ECO:0000256" key="5">
    <source>
        <dbReference type="ARBA" id="ARBA00023315"/>
    </source>
</evidence>
<feature type="region of interest" description="Disordered" evidence="7">
    <location>
        <begin position="119"/>
        <end position="215"/>
    </location>
</feature>
<dbReference type="SUPFAM" id="SSF47005">
    <property type="entry name" value="Peripheral subunit-binding domain of 2-oxo acid dehydrogenase complex"/>
    <property type="match status" value="2"/>
</dbReference>
<proteinExistence type="inferred from homology"/>
<dbReference type="PROSITE" id="PS51826">
    <property type="entry name" value="PSBD"/>
    <property type="match status" value="2"/>
</dbReference>
<dbReference type="EC" id="2.3.1.-" evidence="6"/>
<keyword evidence="11" id="KW-1185">Reference proteome</keyword>
<evidence type="ECO:0000313" key="10">
    <source>
        <dbReference type="EMBL" id="WMX48430.1"/>
    </source>
</evidence>
<evidence type="ECO:0000259" key="9">
    <source>
        <dbReference type="PROSITE" id="PS51826"/>
    </source>
</evidence>
<dbReference type="Pfam" id="PF00198">
    <property type="entry name" value="2-oxoacid_dh"/>
    <property type="match status" value="1"/>
</dbReference>
<evidence type="ECO:0000256" key="7">
    <source>
        <dbReference type="SAM" id="MobiDB-lite"/>
    </source>
</evidence>
<evidence type="ECO:0000256" key="1">
    <source>
        <dbReference type="ARBA" id="ARBA00001938"/>
    </source>
</evidence>
<dbReference type="SUPFAM" id="SSF52777">
    <property type="entry name" value="CoA-dependent acyltransferases"/>
    <property type="match status" value="1"/>
</dbReference>
<keyword evidence="3 6" id="KW-0808">Transferase</keyword>
<sequence length="483" mass="50697">MAEFTMPSLGADMDEGTLSQWLVHPGDRVTRGDVVAVVETAKSAIEVECFDSGTVNELLVDEGTTVPVGTPLAVIATSDDQRPVATPLVRRLADERHVDLAAVHGSGPGGRITRADVEGVEAERSHAPDAKHSVAPSPDKDTDTTPKQQKTAAKRRRQQTPEPVRGATAEPRPSRGGAPRLRDDLVLPQSAGPDQGNVSPEQRPGSAPIAGGPARVHASPLARRLAAELSVDLAEVSGTGRGGSVRAGDVRATAAKAARPHGHHDAARVATARLMSRSKREIPHFYLSTTVDMAAALDWMHARNRDLPLSARLVPAALMLKAVALAARKVPELNGHWIDDAFVPADEVRLGVAVSLRSGGLVAPALAHADTLSVVEVMAALRGLVARARHGRLRSSETTDPSITVTNLGDQGVEAVYGVVYPPQVALVGLGRIVERPVAVDGLLGVRPVVTATLSADHRAADGATGARLLTALDRLLQQPEEL</sequence>
<dbReference type="InterPro" id="IPR003016">
    <property type="entry name" value="2-oxoA_DH_lipoyl-BS"/>
</dbReference>
<evidence type="ECO:0000256" key="4">
    <source>
        <dbReference type="ARBA" id="ARBA00022823"/>
    </source>
</evidence>
<dbReference type="InterPro" id="IPR011053">
    <property type="entry name" value="Single_hybrid_motif"/>
</dbReference>
<comment type="similarity">
    <text evidence="2 6">Belongs to the 2-oxoacid dehydrogenase family.</text>
</comment>
<dbReference type="Gene3D" id="2.40.50.100">
    <property type="match status" value="1"/>
</dbReference>
<dbReference type="PROSITE" id="PS00189">
    <property type="entry name" value="LIPOYL"/>
    <property type="match status" value="1"/>
</dbReference>
<feature type="domain" description="Lipoyl-binding" evidence="8">
    <location>
        <begin position="1"/>
        <end position="76"/>
    </location>
</feature>
<dbReference type="InterPro" id="IPR050743">
    <property type="entry name" value="2-oxoacid_DH_E2_comp"/>
</dbReference>
<dbReference type="Pfam" id="PF02817">
    <property type="entry name" value="E3_binding"/>
    <property type="match status" value="2"/>
</dbReference>
<dbReference type="Pfam" id="PF00364">
    <property type="entry name" value="Biotin_lipoyl"/>
    <property type="match status" value="1"/>
</dbReference>
<accession>A0ABY9S1X2</accession>
<dbReference type="SUPFAM" id="SSF51230">
    <property type="entry name" value="Single hybrid motif"/>
    <property type="match status" value="1"/>
</dbReference>
<feature type="domain" description="Peripheral subunit-binding (PSBD)" evidence="9">
    <location>
        <begin position="217"/>
        <end position="254"/>
    </location>
</feature>
<evidence type="ECO:0000259" key="8">
    <source>
        <dbReference type="PROSITE" id="PS50968"/>
    </source>
</evidence>
<dbReference type="Proteomes" id="UP001250858">
    <property type="component" value="Chromosome"/>
</dbReference>
<name>A0ABY9S1X2_9ACTN</name>
<evidence type="ECO:0000313" key="11">
    <source>
        <dbReference type="Proteomes" id="UP001250858"/>
    </source>
</evidence>
<dbReference type="InterPro" id="IPR023213">
    <property type="entry name" value="CAT-like_dom_sf"/>
</dbReference>
<evidence type="ECO:0000256" key="6">
    <source>
        <dbReference type="RuleBase" id="RU003423"/>
    </source>
</evidence>
<organism evidence="10 11">
    <name type="scientific">Streptomyces roseicoloratus</name>
    <dbReference type="NCBI Taxonomy" id="2508722"/>
    <lineage>
        <taxon>Bacteria</taxon>
        <taxon>Bacillati</taxon>
        <taxon>Actinomycetota</taxon>
        <taxon>Actinomycetes</taxon>
        <taxon>Kitasatosporales</taxon>
        <taxon>Streptomycetaceae</taxon>
        <taxon>Streptomyces</taxon>
    </lineage>
</organism>
<gene>
    <name evidence="10" type="ORF">RGF97_31545</name>
</gene>
<protein>
    <recommendedName>
        <fullName evidence="6">Dihydrolipoamide acetyltransferase component of pyruvate dehydrogenase complex</fullName>
        <ecNumber evidence="6">2.3.1.-</ecNumber>
    </recommendedName>
</protein>
<dbReference type="EMBL" id="CP133762">
    <property type="protein sequence ID" value="WMX48430.1"/>
    <property type="molecule type" value="Genomic_DNA"/>
</dbReference>
<dbReference type="PROSITE" id="PS50968">
    <property type="entry name" value="BIOTINYL_LIPOYL"/>
    <property type="match status" value="1"/>
</dbReference>
<evidence type="ECO:0000256" key="3">
    <source>
        <dbReference type="ARBA" id="ARBA00022679"/>
    </source>
</evidence>
<feature type="compositionally biased region" description="Basic and acidic residues" evidence="7">
    <location>
        <begin position="119"/>
        <end position="144"/>
    </location>
</feature>